<name>A0AAD9KTI9_RIDPI</name>
<evidence type="ECO:0000313" key="3">
    <source>
        <dbReference type="Proteomes" id="UP001209878"/>
    </source>
</evidence>
<dbReference type="GO" id="GO:0005737">
    <property type="term" value="C:cytoplasm"/>
    <property type="evidence" value="ECO:0007669"/>
    <property type="project" value="TreeGrafter"/>
</dbReference>
<evidence type="ECO:0000259" key="1">
    <source>
        <dbReference type="PROSITE" id="PS50106"/>
    </source>
</evidence>
<dbReference type="GO" id="GO:0007165">
    <property type="term" value="P:signal transduction"/>
    <property type="evidence" value="ECO:0007669"/>
    <property type="project" value="TreeGrafter"/>
</dbReference>
<dbReference type="Gene3D" id="2.30.42.10">
    <property type="match status" value="1"/>
</dbReference>
<dbReference type="Pfam" id="PF00595">
    <property type="entry name" value="PDZ"/>
    <property type="match status" value="1"/>
</dbReference>
<sequence length="187" mass="20656">MHIHILERNSHCGFDGVKIKFYDDDINGHICCCQPVLREAEEDRLYSVELHRGSRGFGFSIRGGKEFNNMPLFVLRVADGGAADVDGRLRVGDQLIEINGFSTHNITHTEAIDLIQNGGATVRLKVKRSAKMHPHLVPGSQPGRAMKSMPNGPVGQSSPNMGADMGMQDNYFHTYHQQGMTNGPHGY</sequence>
<dbReference type="PANTHER" id="PTHR10316">
    <property type="entry name" value="MEMBRANE ASSOCIATED GUANYLATE KINASE-RELATED"/>
    <property type="match status" value="1"/>
</dbReference>
<dbReference type="SMART" id="SM00228">
    <property type="entry name" value="PDZ"/>
    <property type="match status" value="1"/>
</dbReference>
<dbReference type="PANTHER" id="PTHR10316:SF40">
    <property type="entry name" value="LD27118P"/>
    <property type="match status" value="1"/>
</dbReference>
<evidence type="ECO:0000313" key="2">
    <source>
        <dbReference type="EMBL" id="KAK2177074.1"/>
    </source>
</evidence>
<dbReference type="EMBL" id="JAODUO010000619">
    <property type="protein sequence ID" value="KAK2177074.1"/>
    <property type="molecule type" value="Genomic_DNA"/>
</dbReference>
<dbReference type="InterPro" id="IPR001478">
    <property type="entry name" value="PDZ"/>
</dbReference>
<protein>
    <recommendedName>
        <fullName evidence="1">PDZ domain-containing protein</fullName>
    </recommendedName>
</protein>
<accession>A0AAD9KTI9</accession>
<proteinExistence type="predicted"/>
<comment type="caution">
    <text evidence="2">The sequence shown here is derived from an EMBL/GenBank/DDBJ whole genome shotgun (WGS) entry which is preliminary data.</text>
</comment>
<dbReference type="InterPro" id="IPR036034">
    <property type="entry name" value="PDZ_sf"/>
</dbReference>
<dbReference type="AlphaFoldDB" id="A0AAD9KTI9"/>
<dbReference type="PROSITE" id="PS50106">
    <property type="entry name" value="PDZ"/>
    <property type="match status" value="1"/>
</dbReference>
<keyword evidence="3" id="KW-1185">Reference proteome</keyword>
<dbReference type="Proteomes" id="UP001209878">
    <property type="component" value="Unassembled WGS sequence"/>
</dbReference>
<feature type="domain" description="PDZ" evidence="1">
    <location>
        <begin position="47"/>
        <end position="130"/>
    </location>
</feature>
<reference evidence="2" key="1">
    <citation type="journal article" date="2023" name="Mol. Biol. Evol.">
        <title>Third-Generation Sequencing Reveals the Adaptive Role of the Epigenome in Three Deep-Sea Polychaetes.</title>
        <authorList>
            <person name="Perez M."/>
            <person name="Aroh O."/>
            <person name="Sun Y."/>
            <person name="Lan Y."/>
            <person name="Juniper S.K."/>
            <person name="Young C.R."/>
            <person name="Angers B."/>
            <person name="Qian P.Y."/>
        </authorList>
    </citation>
    <scope>NUCLEOTIDE SEQUENCE</scope>
    <source>
        <strain evidence="2">R07B-5</strain>
    </source>
</reference>
<organism evidence="2 3">
    <name type="scientific">Ridgeia piscesae</name>
    <name type="common">Tubeworm</name>
    <dbReference type="NCBI Taxonomy" id="27915"/>
    <lineage>
        <taxon>Eukaryota</taxon>
        <taxon>Metazoa</taxon>
        <taxon>Spiralia</taxon>
        <taxon>Lophotrochozoa</taxon>
        <taxon>Annelida</taxon>
        <taxon>Polychaeta</taxon>
        <taxon>Sedentaria</taxon>
        <taxon>Canalipalpata</taxon>
        <taxon>Sabellida</taxon>
        <taxon>Siboglinidae</taxon>
        <taxon>Ridgeia</taxon>
    </lineage>
</organism>
<dbReference type="SUPFAM" id="SSF50156">
    <property type="entry name" value="PDZ domain-like"/>
    <property type="match status" value="1"/>
</dbReference>
<gene>
    <name evidence="2" type="ORF">NP493_619g01044</name>
</gene>
<dbReference type="CDD" id="cd06735">
    <property type="entry name" value="PDZ5_MAGI-1_3-like"/>
    <property type="match status" value="1"/>
</dbReference>